<dbReference type="PANTHER" id="PTHR33395">
    <property type="entry name" value="TRANSCRIPTASE, PUTATIVE-RELATED-RELATED"/>
    <property type="match status" value="1"/>
</dbReference>
<gene>
    <name evidence="3" type="ORF">FSP39_019487</name>
</gene>
<protein>
    <recommendedName>
        <fullName evidence="2">Endonuclease/exonuclease/phosphatase domain-containing protein</fullName>
    </recommendedName>
</protein>
<feature type="region of interest" description="Disordered" evidence="1">
    <location>
        <begin position="1"/>
        <end position="34"/>
    </location>
</feature>
<dbReference type="InterPro" id="IPR005135">
    <property type="entry name" value="Endo/exonuclease/phosphatase"/>
</dbReference>
<organism evidence="3 4">
    <name type="scientific">Pinctada imbricata</name>
    <name type="common">Atlantic pearl-oyster</name>
    <name type="synonym">Pinctada martensii</name>
    <dbReference type="NCBI Taxonomy" id="66713"/>
    <lineage>
        <taxon>Eukaryota</taxon>
        <taxon>Metazoa</taxon>
        <taxon>Spiralia</taxon>
        <taxon>Lophotrochozoa</taxon>
        <taxon>Mollusca</taxon>
        <taxon>Bivalvia</taxon>
        <taxon>Autobranchia</taxon>
        <taxon>Pteriomorphia</taxon>
        <taxon>Pterioida</taxon>
        <taxon>Pterioidea</taxon>
        <taxon>Pteriidae</taxon>
        <taxon>Pinctada</taxon>
    </lineage>
</organism>
<dbReference type="GO" id="GO:0061343">
    <property type="term" value="P:cell adhesion involved in heart morphogenesis"/>
    <property type="evidence" value="ECO:0007669"/>
    <property type="project" value="TreeGrafter"/>
</dbReference>
<dbReference type="SUPFAM" id="SSF56219">
    <property type="entry name" value="DNase I-like"/>
    <property type="match status" value="1"/>
</dbReference>
<name>A0AA88XGC8_PINIB</name>
<dbReference type="Gene3D" id="3.60.10.10">
    <property type="entry name" value="Endonuclease/exonuclease/phosphatase"/>
    <property type="match status" value="1"/>
</dbReference>
<dbReference type="PANTHER" id="PTHR33395:SF22">
    <property type="entry name" value="REVERSE TRANSCRIPTASE DOMAIN-CONTAINING PROTEIN"/>
    <property type="match status" value="1"/>
</dbReference>
<feature type="domain" description="Endonuclease/exonuclease/phosphatase" evidence="2">
    <location>
        <begin position="43"/>
        <end position="252"/>
    </location>
</feature>
<evidence type="ECO:0000256" key="1">
    <source>
        <dbReference type="SAM" id="MobiDB-lite"/>
    </source>
</evidence>
<dbReference type="InterPro" id="IPR036691">
    <property type="entry name" value="Endo/exonu/phosph_ase_sf"/>
</dbReference>
<reference evidence="3" key="1">
    <citation type="submission" date="2019-08" db="EMBL/GenBank/DDBJ databases">
        <title>The improved chromosome-level genome for the pearl oyster Pinctada fucata martensii using PacBio sequencing and Hi-C.</title>
        <authorList>
            <person name="Zheng Z."/>
        </authorList>
    </citation>
    <scope>NUCLEOTIDE SEQUENCE</scope>
    <source>
        <strain evidence="3">ZZ-2019</strain>
        <tissue evidence="3">Adductor muscle</tissue>
    </source>
</reference>
<dbReference type="GO" id="GO:0003824">
    <property type="term" value="F:catalytic activity"/>
    <property type="evidence" value="ECO:0007669"/>
    <property type="project" value="InterPro"/>
</dbReference>
<evidence type="ECO:0000313" key="3">
    <source>
        <dbReference type="EMBL" id="KAK3084814.1"/>
    </source>
</evidence>
<dbReference type="EMBL" id="VSWD01000013">
    <property type="protein sequence ID" value="KAK3084814.1"/>
    <property type="molecule type" value="Genomic_DNA"/>
</dbReference>
<dbReference type="Proteomes" id="UP001186944">
    <property type="component" value="Unassembled WGS sequence"/>
</dbReference>
<accession>A0AA88XGC8</accession>
<comment type="caution">
    <text evidence="3">The sequence shown here is derived from an EMBL/GenBank/DDBJ whole genome shotgun (WGS) entry which is preliminary data.</text>
</comment>
<dbReference type="Pfam" id="PF03372">
    <property type="entry name" value="Exo_endo_phos"/>
    <property type="match status" value="1"/>
</dbReference>
<proteinExistence type="predicted"/>
<evidence type="ECO:0000313" key="4">
    <source>
        <dbReference type="Proteomes" id="UP001186944"/>
    </source>
</evidence>
<dbReference type="AlphaFoldDB" id="A0AA88XGC8"/>
<dbReference type="GO" id="GO:0031012">
    <property type="term" value="C:extracellular matrix"/>
    <property type="evidence" value="ECO:0007669"/>
    <property type="project" value="TreeGrafter"/>
</dbReference>
<sequence length="480" mass="56289">MLENDHDSNLRSPTPSCKPSHQSTPKQGKKLPSKAKTPLRVLNINFQSIKRKQHLVKNIIESTKPDIVIGTETWLEPEIKNNEIFPNEYKIYRRDRKEKQGGGVLIAVKDHFISDEVEDLSPDDRCEMIWAKIEIVGCKTLYISSFYNPKTSDEQSLKWFNISVRRASQIKNAALLIGGDFNHPNWDWKNKILKPNSSHLKQHYFFGDILDDLGLTQVVEHPTRKDNILDLVITNLPNQVSRTEIMPGISDHDIVFLEFNLTPKKVKQIPRNIPLYKKANWADFKTELNNTYDIMRQEAHKMTVNELWHKFKTKMNELVIKHIPHKKLSSKPKTPWVTPETKTLMKRRDRLYKKMKKSGNVELKTKYKKLKHHVQKELRHSYWSYIENIVTPKENNDSYSNMKQFWSYEKSKKTDYSGISSLKENGKIITDPKHKSNILNEQFQSVFSDPVNITESDFKNDQYMQGSSTYPNIHHNTTRY</sequence>
<dbReference type="GO" id="GO:0007508">
    <property type="term" value="P:larval heart development"/>
    <property type="evidence" value="ECO:0007669"/>
    <property type="project" value="TreeGrafter"/>
</dbReference>
<evidence type="ECO:0000259" key="2">
    <source>
        <dbReference type="Pfam" id="PF03372"/>
    </source>
</evidence>
<feature type="compositionally biased region" description="Polar residues" evidence="1">
    <location>
        <begin position="10"/>
        <end position="26"/>
    </location>
</feature>
<keyword evidence="4" id="KW-1185">Reference proteome</keyword>